<protein>
    <recommendedName>
        <fullName evidence="4">ABC transporter permease</fullName>
    </recommendedName>
</protein>
<evidence type="ECO:0008006" key="4">
    <source>
        <dbReference type="Google" id="ProtNLM"/>
    </source>
</evidence>
<feature type="transmembrane region" description="Helical" evidence="1">
    <location>
        <begin position="223"/>
        <end position="247"/>
    </location>
</feature>
<proteinExistence type="predicted"/>
<dbReference type="AlphaFoldDB" id="Q2INM6"/>
<dbReference type="STRING" id="290397.Adeh_0633"/>
<feature type="transmembrane region" description="Helical" evidence="1">
    <location>
        <begin position="20"/>
        <end position="41"/>
    </location>
</feature>
<evidence type="ECO:0000256" key="1">
    <source>
        <dbReference type="SAM" id="Phobius"/>
    </source>
</evidence>
<keyword evidence="1" id="KW-0472">Membrane</keyword>
<dbReference type="GO" id="GO:0140359">
    <property type="term" value="F:ABC-type transporter activity"/>
    <property type="evidence" value="ECO:0007669"/>
    <property type="project" value="InterPro"/>
</dbReference>
<reference evidence="2 3" key="1">
    <citation type="submission" date="2006-01" db="EMBL/GenBank/DDBJ databases">
        <title>Complete sequence of Anaeromyxobacter dehalogenans 2CP-C.</title>
        <authorList>
            <consortium name="US DOE Joint Genome Institute"/>
            <person name="Copeland A."/>
            <person name="Lucas S."/>
            <person name="Lapidus A."/>
            <person name="Barry K."/>
            <person name="Detter J.C."/>
            <person name="Glavina T."/>
            <person name="Hammon N."/>
            <person name="Israni S."/>
            <person name="Pitluck S."/>
            <person name="Brettin T."/>
            <person name="Bruce D."/>
            <person name="Han C."/>
            <person name="Tapia R."/>
            <person name="Gilna P."/>
            <person name="Kiss H."/>
            <person name="Schmutz J."/>
            <person name="Larimer F."/>
            <person name="Land M."/>
            <person name="Kyrpides N."/>
            <person name="Anderson I."/>
            <person name="Sanford R.A."/>
            <person name="Ritalahti K.M."/>
            <person name="Thomas H.S."/>
            <person name="Kirby J.R."/>
            <person name="Zhulin I.B."/>
            <person name="Loeffler F.E."/>
            <person name="Richardson P."/>
        </authorList>
    </citation>
    <scope>NUCLEOTIDE SEQUENCE [LARGE SCALE GENOMIC DNA]</scope>
    <source>
        <strain evidence="2 3">2CP-C</strain>
    </source>
</reference>
<feature type="transmembrane region" description="Helical" evidence="1">
    <location>
        <begin position="53"/>
        <end position="76"/>
    </location>
</feature>
<dbReference type="GO" id="GO:0005886">
    <property type="term" value="C:plasma membrane"/>
    <property type="evidence" value="ECO:0007669"/>
    <property type="project" value="UniProtKB-SubCell"/>
</dbReference>
<sequence>MSKVLAIAIVSVREALRRRLHVNLLLFAILLVLASLLASSLTVGHAHRIAADLGLTAMELMGSLTAVFLGAGFVAGDVERRVVYPMVAKPVARAEYLLGRYLGLAATLWLNLAAMAATLAGLLSLQAGSLDVVNAQLLSAFAMLGVQFLVVAAIAVAFSSFTTPTLAAIFALALTLAGHMSNDLRTLWQGAGASVGRVIWYVLPNLSALSLNEHVIYGTPVPASAWLACAYGVLYAGAILAIAAAVFERRDFR</sequence>
<dbReference type="PANTHER" id="PTHR43471:SF10">
    <property type="entry name" value="SLL1107 PROTEIN"/>
    <property type="match status" value="1"/>
</dbReference>
<dbReference type="eggNOG" id="COG1277">
    <property type="taxonomic scope" value="Bacteria"/>
</dbReference>
<keyword evidence="1" id="KW-1133">Transmembrane helix</keyword>
<dbReference type="PANTHER" id="PTHR43471">
    <property type="entry name" value="ABC TRANSPORTER PERMEASE"/>
    <property type="match status" value="1"/>
</dbReference>
<evidence type="ECO:0000313" key="2">
    <source>
        <dbReference type="EMBL" id="ABC80409.1"/>
    </source>
</evidence>
<gene>
    <name evidence="2" type="ordered locus">Adeh_0633</name>
</gene>
<dbReference type="HOGENOM" id="CLU_070325_1_0_7"/>
<keyword evidence="1" id="KW-0812">Transmembrane</keyword>
<dbReference type="KEGG" id="ade:Adeh_0633"/>
<feature type="transmembrane region" description="Helical" evidence="1">
    <location>
        <begin position="97"/>
        <end position="125"/>
    </location>
</feature>
<dbReference type="Proteomes" id="UP000001935">
    <property type="component" value="Chromosome"/>
</dbReference>
<dbReference type="EMBL" id="CP000251">
    <property type="protein sequence ID" value="ABC80409.1"/>
    <property type="molecule type" value="Genomic_DNA"/>
</dbReference>
<evidence type="ECO:0000313" key="3">
    <source>
        <dbReference type="Proteomes" id="UP000001935"/>
    </source>
</evidence>
<name>Q2INM6_ANADE</name>
<accession>Q2INM6</accession>
<dbReference type="Pfam" id="PF12679">
    <property type="entry name" value="ABC2_membrane_2"/>
    <property type="match status" value="1"/>
</dbReference>
<dbReference type="RefSeq" id="WP_011419692.1">
    <property type="nucleotide sequence ID" value="NC_007760.1"/>
</dbReference>
<organism evidence="2 3">
    <name type="scientific">Anaeromyxobacter dehalogenans (strain 2CP-C)</name>
    <dbReference type="NCBI Taxonomy" id="290397"/>
    <lineage>
        <taxon>Bacteria</taxon>
        <taxon>Pseudomonadati</taxon>
        <taxon>Myxococcota</taxon>
        <taxon>Myxococcia</taxon>
        <taxon>Myxococcales</taxon>
        <taxon>Cystobacterineae</taxon>
        <taxon>Anaeromyxobacteraceae</taxon>
        <taxon>Anaeromyxobacter</taxon>
    </lineage>
</organism>
<dbReference type="OrthoDB" id="468402at2"/>
<feature type="transmembrane region" description="Helical" evidence="1">
    <location>
        <begin position="145"/>
        <end position="174"/>
    </location>
</feature>